<accession>A0A6C0BGE0</accession>
<evidence type="ECO:0000313" key="1">
    <source>
        <dbReference type="EMBL" id="QHS90804.1"/>
    </source>
</evidence>
<dbReference type="AlphaFoldDB" id="A0A6C0BGE0"/>
<sequence>MKHLKSRVHSIKSNRIHVYKSYLDRVSDYQIHNKVFYIYYLGCFNNTPLYHYGESEDIDLTELKIKRTLPFYERVLYTPVEHHTNALQQFEDYIKNRKIRIPLAGACLWDAFFIGEEQDIDDIIKTVNEYYLPVE</sequence>
<protein>
    <submittedName>
        <fullName evidence="1">Uncharacterized protein</fullName>
    </submittedName>
</protein>
<reference evidence="1" key="1">
    <citation type="journal article" date="2020" name="Nature">
        <title>Giant virus diversity and host interactions through global metagenomics.</title>
        <authorList>
            <person name="Schulz F."/>
            <person name="Roux S."/>
            <person name="Paez-Espino D."/>
            <person name="Jungbluth S."/>
            <person name="Walsh D.A."/>
            <person name="Denef V.J."/>
            <person name="McMahon K.D."/>
            <person name="Konstantinidis K.T."/>
            <person name="Eloe-Fadrosh E.A."/>
            <person name="Kyrpides N.C."/>
            <person name="Woyke T."/>
        </authorList>
    </citation>
    <scope>NUCLEOTIDE SEQUENCE</scope>
    <source>
        <strain evidence="1">GVMAG-M-3300010354-11</strain>
    </source>
</reference>
<name>A0A6C0BGE0_9ZZZZ</name>
<dbReference type="EMBL" id="MN739147">
    <property type="protein sequence ID" value="QHS90804.1"/>
    <property type="molecule type" value="Genomic_DNA"/>
</dbReference>
<organism evidence="1">
    <name type="scientific">viral metagenome</name>
    <dbReference type="NCBI Taxonomy" id="1070528"/>
    <lineage>
        <taxon>unclassified sequences</taxon>
        <taxon>metagenomes</taxon>
        <taxon>organismal metagenomes</taxon>
    </lineage>
</organism>
<proteinExistence type="predicted"/>